<dbReference type="EMBL" id="KN714667">
    <property type="protein sequence ID" value="KUI53064.1"/>
    <property type="molecule type" value="Genomic_DNA"/>
</dbReference>
<dbReference type="Pfam" id="PF12550">
    <property type="entry name" value="GCR1_C"/>
    <property type="match status" value="1"/>
</dbReference>
<evidence type="ECO:0000256" key="2">
    <source>
        <dbReference type="SAM" id="MobiDB-lite"/>
    </source>
</evidence>
<accession>A0A194UN27</accession>
<keyword evidence="1" id="KW-0175">Coiled coil</keyword>
<evidence type="ECO:0000313" key="5">
    <source>
        <dbReference type="Proteomes" id="UP000078576"/>
    </source>
</evidence>
<dbReference type="Proteomes" id="UP000078576">
    <property type="component" value="Unassembled WGS sequence"/>
</dbReference>
<dbReference type="InterPro" id="IPR022210">
    <property type="entry name" value="TF_GCR1-like"/>
</dbReference>
<dbReference type="OrthoDB" id="428577at2759"/>
<proteinExistence type="predicted"/>
<dbReference type="GO" id="GO:0000978">
    <property type="term" value="F:RNA polymerase II cis-regulatory region sequence-specific DNA binding"/>
    <property type="evidence" value="ECO:0007669"/>
    <property type="project" value="TreeGrafter"/>
</dbReference>
<protein>
    <submittedName>
        <fullName evidence="4">Protein MSN1</fullName>
    </submittedName>
</protein>
<feature type="compositionally biased region" description="Polar residues" evidence="2">
    <location>
        <begin position="1"/>
        <end position="11"/>
    </location>
</feature>
<organism evidence="4 5">
    <name type="scientific">Cytospora mali</name>
    <name type="common">Apple Valsa canker fungus</name>
    <name type="synonym">Valsa mali</name>
    <dbReference type="NCBI Taxonomy" id="578113"/>
    <lineage>
        <taxon>Eukaryota</taxon>
        <taxon>Fungi</taxon>
        <taxon>Dikarya</taxon>
        <taxon>Ascomycota</taxon>
        <taxon>Pezizomycotina</taxon>
        <taxon>Sordariomycetes</taxon>
        <taxon>Sordariomycetidae</taxon>
        <taxon>Diaporthales</taxon>
        <taxon>Cytosporaceae</taxon>
        <taxon>Cytospora</taxon>
    </lineage>
</organism>
<dbReference type="AlphaFoldDB" id="A0A194UN27"/>
<keyword evidence="5" id="KW-1185">Reference proteome</keyword>
<evidence type="ECO:0000259" key="3">
    <source>
        <dbReference type="Pfam" id="PF12550"/>
    </source>
</evidence>
<feature type="domain" description="Transcription activator GCR1-like" evidence="3">
    <location>
        <begin position="234"/>
        <end position="307"/>
    </location>
</feature>
<feature type="region of interest" description="Disordered" evidence="2">
    <location>
        <begin position="1"/>
        <end position="43"/>
    </location>
</feature>
<sequence length="355" mass="39754">MDSTQHQTSSEAVVADVSVKRPPEDDEPFHINRATKQQQAMEDRDYIHRQTPSSRAPSEATVQGLKDKTAGELVSTILQMQSSHEQQVADLQRQLAVVSRQMEQLTSILNTHFTSQIAAIRSVQQDIVSISPQQQASRPSRLTTGINGAHALPHPYVSASSQPPASVPLLLPGLVATPKPRGGVATPTPSQDRFETPFNPSQTPTSPDNSFSKTELDITFSSDPNQPPTVKPSRLDTVAEVWEEYRYGRNGNLSVESLEARWGPRWRRDYEVLKWFRRMKIITDKIKQYIADGIDEQTAVNELQAMRQNRSLKWLSRELEDDRRLTKKQWKAARVAAIANKQAMLSSGTVPADRA</sequence>
<dbReference type="PANTHER" id="PTHR37784:SF4">
    <property type="entry name" value="TRANSCRIPTION FACTOR-LIKE PROTEIN EUC1"/>
    <property type="match status" value="1"/>
</dbReference>
<gene>
    <name evidence="4" type="ORF">VP1G_00455</name>
</gene>
<dbReference type="GO" id="GO:0060963">
    <property type="term" value="P:positive regulation of ribosomal protein gene transcription by RNA polymerase II"/>
    <property type="evidence" value="ECO:0007669"/>
    <property type="project" value="TreeGrafter"/>
</dbReference>
<feature type="compositionally biased region" description="Polar residues" evidence="2">
    <location>
        <begin position="198"/>
        <end position="213"/>
    </location>
</feature>
<name>A0A194UN27_CYTMA</name>
<feature type="coiled-coil region" evidence="1">
    <location>
        <begin position="81"/>
        <end position="108"/>
    </location>
</feature>
<dbReference type="InterPro" id="IPR052146">
    <property type="entry name" value="HOT1"/>
</dbReference>
<dbReference type="PANTHER" id="PTHR37784">
    <property type="entry name" value="PROTEIN MSN1"/>
    <property type="match status" value="1"/>
</dbReference>
<evidence type="ECO:0000313" key="4">
    <source>
        <dbReference type="EMBL" id="KUI53064.1"/>
    </source>
</evidence>
<reference evidence="5" key="1">
    <citation type="submission" date="2014-12" db="EMBL/GenBank/DDBJ databases">
        <title>Genome Sequence of Valsa Canker Pathogens Uncovers a Specific Adaption of Colonization on Woody Bark.</title>
        <authorList>
            <person name="Yin Z."/>
            <person name="Liu H."/>
            <person name="Gao X."/>
            <person name="Li Z."/>
            <person name="Song N."/>
            <person name="Ke X."/>
            <person name="Dai Q."/>
            <person name="Wu Y."/>
            <person name="Sun Y."/>
            <person name="Xu J.-R."/>
            <person name="Kang Z.K."/>
            <person name="Wang L."/>
            <person name="Huang L."/>
        </authorList>
    </citation>
    <scope>NUCLEOTIDE SEQUENCE [LARGE SCALE GENOMIC DNA]</scope>
    <source>
        <strain evidence="5">SXYL134</strain>
    </source>
</reference>
<evidence type="ECO:0000256" key="1">
    <source>
        <dbReference type="SAM" id="Coils"/>
    </source>
</evidence>
<dbReference type="GO" id="GO:0000981">
    <property type="term" value="F:DNA-binding transcription factor activity, RNA polymerase II-specific"/>
    <property type="evidence" value="ECO:0007669"/>
    <property type="project" value="TreeGrafter"/>
</dbReference>
<dbReference type="STRING" id="694573.A0A194UN27"/>
<feature type="region of interest" description="Disordered" evidence="2">
    <location>
        <begin position="178"/>
        <end position="213"/>
    </location>
</feature>